<gene>
    <name evidence="1" type="ORF">KAK03_13335</name>
</gene>
<dbReference type="RefSeq" id="WP_210854454.1">
    <property type="nucleotide sequence ID" value="NZ_JAGQDD010000009.1"/>
</dbReference>
<dbReference type="Pfam" id="PF05610">
    <property type="entry name" value="DUF779"/>
    <property type="match status" value="1"/>
</dbReference>
<dbReference type="AlphaFoldDB" id="A0A941BEV1"/>
<dbReference type="PIRSF" id="PIRSF009151">
    <property type="entry name" value="DUF779"/>
    <property type="match status" value="1"/>
</dbReference>
<evidence type="ECO:0000313" key="2">
    <source>
        <dbReference type="Proteomes" id="UP000676246"/>
    </source>
</evidence>
<sequence>MDPVQRVVATDAARDLLQRLRQRHGAIFLYQSHGCCDGSTPMAFQPGEMRLTPDDLHYGEIDGVTMWVGRTQADYMQGTQLILDVGQGSLGSFSLEDAEGLHFKARTRLWTDAEAAWLAAHPLPGLATG</sequence>
<protein>
    <submittedName>
        <fullName evidence="1">DUF779 domain-containing protein</fullName>
    </submittedName>
</protein>
<dbReference type="InterPro" id="IPR008497">
    <property type="entry name" value="DUF779"/>
</dbReference>
<reference evidence="1 2" key="1">
    <citation type="submission" date="2021-04" db="EMBL/GenBank/DDBJ databases">
        <title>The genome sequence of Ideonella sp. 3Y2.</title>
        <authorList>
            <person name="Liu Y."/>
        </authorList>
    </citation>
    <scope>NUCLEOTIDE SEQUENCE [LARGE SCALE GENOMIC DNA]</scope>
    <source>
        <strain evidence="1 2">3Y2</strain>
    </source>
</reference>
<accession>A0A941BEV1</accession>
<proteinExistence type="predicted"/>
<dbReference type="Proteomes" id="UP000676246">
    <property type="component" value="Unassembled WGS sequence"/>
</dbReference>
<dbReference type="EMBL" id="JAGQDD010000009">
    <property type="protein sequence ID" value="MBQ0931471.1"/>
    <property type="molecule type" value="Genomic_DNA"/>
</dbReference>
<name>A0A941BEV1_9BURK</name>
<keyword evidence="2" id="KW-1185">Reference proteome</keyword>
<organism evidence="1 2">
    <name type="scientific">Ideonella alba</name>
    <dbReference type="NCBI Taxonomy" id="2824118"/>
    <lineage>
        <taxon>Bacteria</taxon>
        <taxon>Pseudomonadati</taxon>
        <taxon>Pseudomonadota</taxon>
        <taxon>Betaproteobacteria</taxon>
        <taxon>Burkholderiales</taxon>
        <taxon>Sphaerotilaceae</taxon>
        <taxon>Ideonella</taxon>
    </lineage>
</organism>
<evidence type="ECO:0000313" key="1">
    <source>
        <dbReference type="EMBL" id="MBQ0931471.1"/>
    </source>
</evidence>
<comment type="caution">
    <text evidence="1">The sequence shown here is derived from an EMBL/GenBank/DDBJ whole genome shotgun (WGS) entry which is preliminary data.</text>
</comment>